<reference evidence="6" key="1">
    <citation type="submission" date="2021-03" db="EMBL/GenBank/DDBJ databases">
        <authorList>
            <person name="Bekaert M."/>
        </authorList>
    </citation>
    <scope>NUCLEOTIDE SEQUENCE</scope>
</reference>
<dbReference type="Gene3D" id="3.90.980.20">
    <property type="match status" value="1"/>
</dbReference>
<evidence type="ECO:0000259" key="5">
    <source>
        <dbReference type="Pfam" id="PF21198"/>
    </source>
</evidence>
<comment type="caution">
    <text evidence="6">The sequence shown here is derived from an EMBL/GenBank/DDBJ whole genome shotgun (WGS) entry which is preliminary data.</text>
</comment>
<evidence type="ECO:0000313" key="6">
    <source>
        <dbReference type="EMBL" id="CAG2203857.1"/>
    </source>
</evidence>
<name>A0A8S3RAB8_MYTED</name>
<dbReference type="Proteomes" id="UP000683360">
    <property type="component" value="Unassembled WGS sequence"/>
</dbReference>
<feature type="region of interest" description="Disordered" evidence="4">
    <location>
        <begin position="338"/>
        <end position="375"/>
    </location>
</feature>
<sequence length="709" mass="80335">MEPEATHCYCKVKEIDEETPKLTCMKCRRQFHIDCLKTGKPSLLAGDVFFHLVCTECNNNGEEEVDRLKMQWSQVVLLALYNLQLSGCVGKYGYFRWKEHICAYIDKHWTVLFGGQRKKTSLWHGTVAGTLSSGCPQVFTSGAKELGENGWWRLTEMKPPYTSHVSIQTARQNRKRLSVSPVDSLSKVEGLRNRRGKTSIEAAMELKAKRETLTEAKDIRRAKSFTSLNTSSSDKQIFESLSQPSPSPVQSSSQDNLVTTFMQYIKQEPVDPSFSWSHNTNTSLSRSTLSSVDSFSPVNSSFCSVKSEVDDDSQFSHASSSKTDSWLTENELKPELNIPSLLMSADNTDVNDSDSDLEIDPGTITPPPGSPRQCDSPMLHDILSTVCDNAVDTEMLFQATEGKVEIQQEIQDIDMCVVHDSDSIQGKGLPMETNEEVKSVKEEDNDSVVDSESESENSSADENESTVHSDRGKSTGKTKIEKENKTENKENIQEEKCTLMSLYEERQLLKKLNDASNTCQLPPEINRLRRKLIIRQDVNRLNPHGLPTNRFLPGDIRILDRFQTVAFNSKLLTQHKPSFLNRLVGTEDDQLQSIISPYTARILKPFIRRDYETKAKKMLLLEEIKAYPHRNDPSWITCAERDKLRRIREYILSNKIIAYYEMIPIHNTLPSVNTLLTHCVGSFSGQELICQSVFSIQISVLLLYSERLL</sequence>
<dbReference type="AlphaFoldDB" id="A0A8S3RAB8"/>
<keyword evidence="7" id="KW-1185">Reference proteome</keyword>
<dbReference type="InterPro" id="IPR011011">
    <property type="entry name" value="Znf_FYVE_PHD"/>
</dbReference>
<dbReference type="GO" id="GO:0008270">
    <property type="term" value="F:zinc ion binding"/>
    <property type="evidence" value="ECO:0007669"/>
    <property type="project" value="UniProtKB-KW"/>
</dbReference>
<feature type="domain" description="Set1/Ash2 histone methyltransferase complex subunit ASH2-like winged-helix" evidence="5">
    <location>
        <begin position="71"/>
        <end position="140"/>
    </location>
</feature>
<proteinExistence type="predicted"/>
<dbReference type="InterPro" id="IPR019786">
    <property type="entry name" value="Zinc_finger_PHD-type_CS"/>
</dbReference>
<dbReference type="EMBL" id="CAJPWZ010000931">
    <property type="protein sequence ID" value="CAG2203857.1"/>
    <property type="molecule type" value="Genomic_DNA"/>
</dbReference>
<evidence type="ECO:0000313" key="7">
    <source>
        <dbReference type="Proteomes" id="UP000683360"/>
    </source>
</evidence>
<dbReference type="SUPFAM" id="SSF57903">
    <property type="entry name" value="FYVE/PHD zinc finger"/>
    <property type="match status" value="1"/>
</dbReference>
<evidence type="ECO:0000256" key="1">
    <source>
        <dbReference type="ARBA" id="ARBA00022723"/>
    </source>
</evidence>
<evidence type="ECO:0000256" key="4">
    <source>
        <dbReference type="SAM" id="MobiDB-lite"/>
    </source>
</evidence>
<feature type="compositionally biased region" description="Acidic residues" evidence="4">
    <location>
        <begin position="443"/>
        <end position="464"/>
    </location>
</feature>
<keyword evidence="2" id="KW-0863">Zinc-finger</keyword>
<dbReference type="InterPro" id="IPR053835">
    <property type="entry name" value="ASH2L-like_WH"/>
</dbReference>
<dbReference type="PROSITE" id="PS01359">
    <property type="entry name" value="ZF_PHD_1"/>
    <property type="match status" value="1"/>
</dbReference>
<gene>
    <name evidence="6" type="ORF">MEDL_18291</name>
</gene>
<feature type="compositionally biased region" description="Acidic residues" evidence="4">
    <location>
        <begin position="349"/>
        <end position="359"/>
    </location>
</feature>
<keyword evidence="3" id="KW-0862">Zinc</keyword>
<feature type="region of interest" description="Disordered" evidence="4">
    <location>
        <begin position="423"/>
        <end position="489"/>
    </location>
</feature>
<evidence type="ECO:0000256" key="3">
    <source>
        <dbReference type="ARBA" id="ARBA00022833"/>
    </source>
</evidence>
<keyword evidence="1" id="KW-0479">Metal-binding</keyword>
<accession>A0A8S3RAB8</accession>
<organism evidence="6 7">
    <name type="scientific">Mytilus edulis</name>
    <name type="common">Blue mussel</name>
    <dbReference type="NCBI Taxonomy" id="6550"/>
    <lineage>
        <taxon>Eukaryota</taxon>
        <taxon>Metazoa</taxon>
        <taxon>Spiralia</taxon>
        <taxon>Lophotrochozoa</taxon>
        <taxon>Mollusca</taxon>
        <taxon>Bivalvia</taxon>
        <taxon>Autobranchia</taxon>
        <taxon>Pteriomorphia</taxon>
        <taxon>Mytilida</taxon>
        <taxon>Mytiloidea</taxon>
        <taxon>Mytilidae</taxon>
        <taxon>Mytilinae</taxon>
        <taxon>Mytilus</taxon>
    </lineage>
</organism>
<dbReference type="OrthoDB" id="4080456at2759"/>
<feature type="compositionally biased region" description="Basic and acidic residues" evidence="4">
    <location>
        <begin position="465"/>
        <end position="489"/>
    </location>
</feature>
<dbReference type="Pfam" id="PF21198">
    <property type="entry name" value="ASH2L-like_WH"/>
    <property type="match status" value="1"/>
</dbReference>
<evidence type="ECO:0000256" key="2">
    <source>
        <dbReference type="ARBA" id="ARBA00022771"/>
    </source>
</evidence>
<protein>
    <recommendedName>
        <fullName evidence="5">Set1/Ash2 histone methyltransferase complex subunit ASH2-like winged-helix domain-containing protein</fullName>
    </recommendedName>
</protein>